<protein>
    <submittedName>
        <fullName evidence="1">Uncharacterized protein</fullName>
    </submittedName>
</protein>
<keyword evidence="2" id="KW-1185">Reference proteome</keyword>
<evidence type="ECO:0000313" key="1">
    <source>
        <dbReference type="EMBL" id="KAJ7020969.1"/>
    </source>
</evidence>
<sequence>MSHGMRGSPFADLSTYQIGQTRFNDKKAAVAPSRFPLTLGPPENGDVAVVSAPTSQGVGTVSGWATECATWESTGQRAPISGCRLAARARSSYQTYEHACPVDAGDLAPGASARTGSPHRLHVKLARMECGPRVMADVPDSLRTQIEIAQQARSTSAERMGAESRTDRAFAHLAPRRGGTSTVHPAHFAPTAATLHEAPETLLRNRNPYGELSICDSKVAAVVAQGSYFITSPNTEDGLWGDDDPIQWPQIFTPTFCHFRDRMLWFRPTREHFICPASGRSILRGCGKLPPSVISGLHDIFEHVQKKYNAFLSSTPSEKIPALLPPLMQTAVHALSRLRMLPAGYMEMVFTIRALQRSLLEAIAIIDYRLVYQARMVAPKGTPVQMDPRMGAFTSDLRTVEDHLAAGLRVWFIQPSSAFRFQNILAITPLIFPQHILEMNFLEPTAPPVFVGGHVAKIECIQYLMRKIGYTSDPFNDPTTLASPMGAITGPTRNQGRLTVHKSAPYSKERKELHLTKSIRSSGRDKFKPVDSPYMPDYIPSWKNALASVNTHRPAHPRSANDSNYLFPDIAIFCTASSDDRKARYFTVWKHLRGALIHRVFSGALASDFPVVPLRPQDWRDVLNGDMFKQHAEPREPKKPTRNRTKILNLEKILAPCLADAGVSLHLENGPIEMSSWHWTDACTMCGCLGPNPENT</sequence>
<reference evidence="1" key="1">
    <citation type="submission" date="2023-03" db="EMBL/GenBank/DDBJ databases">
        <title>Massive genome expansion in bonnet fungi (Mycena s.s.) driven by repeated elements and novel gene families across ecological guilds.</title>
        <authorList>
            <consortium name="Lawrence Berkeley National Laboratory"/>
            <person name="Harder C.B."/>
            <person name="Miyauchi S."/>
            <person name="Viragh M."/>
            <person name="Kuo A."/>
            <person name="Thoen E."/>
            <person name="Andreopoulos B."/>
            <person name="Lu D."/>
            <person name="Skrede I."/>
            <person name="Drula E."/>
            <person name="Henrissat B."/>
            <person name="Morin E."/>
            <person name="Kohler A."/>
            <person name="Barry K."/>
            <person name="LaButti K."/>
            <person name="Morin E."/>
            <person name="Salamov A."/>
            <person name="Lipzen A."/>
            <person name="Mereny Z."/>
            <person name="Hegedus B."/>
            <person name="Baldrian P."/>
            <person name="Stursova M."/>
            <person name="Weitz H."/>
            <person name="Taylor A."/>
            <person name="Grigoriev I.V."/>
            <person name="Nagy L.G."/>
            <person name="Martin F."/>
            <person name="Kauserud H."/>
        </authorList>
    </citation>
    <scope>NUCLEOTIDE SEQUENCE</scope>
    <source>
        <strain evidence="1">CBHHK200</strain>
    </source>
</reference>
<evidence type="ECO:0000313" key="2">
    <source>
        <dbReference type="Proteomes" id="UP001218188"/>
    </source>
</evidence>
<dbReference type="AlphaFoldDB" id="A0AAD6S502"/>
<dbReference type="EMBL" id="JARJCM010000245">
    <property type="protein sequence ID" value="KAJ7020969.1"/>
    <property type="molecule type" value="Genomic_DNA"/>
</dbReference>
<gene>
    <name evidence="1" type="ORF">C8F04DRAFT_1274290</name>
</gene>
<accession>A0AAD6S502</accession>
<comment type="caution">
    <text evidence="1">The sequence shown here is derived from an EMBL/GenBank/DDBJ whole genome shotgun (WGS) entry which is preliminary data.</text>
</comment>
<organism evidence="1 2">
    <name type="scientific">Mycena alexandri</name>
    <dbReference type="NCBI Taxonomy" id="1745969"/>
    <lineage>
        <taxon>Eukaryota</taxon>
        <taxon>Fungi</taxon>
        <taxon>Dikarya</taxon>
        <taxon>Basidiomycota</taxon>
        <taxon>Agaricomycotina</taxon>
        <taxon>Agaricomycetes</taxon>
        <taxon>Agaricomycetidae</taxon>
        <taxon>Agaricales</taxon>
        <taxon>Marasmiineae</taxon>
        <taxon>Mycenaceae</taxon>
        <taxon>Mycena</taxon>
    </lineage>
</organism>
<name>A0AAD6S502_9AGAR</name>
<dbReference type="Proteomes" id="UP001218188">
    <property type="component" value="Unassembled WGS sequence"/>
</dbReference>
<proteinExistence type="predicted"/>